<dbReference type="EC" id="3.2.1.51" evidence="3"/>
<dbReference type="Gene3D" id="2.60.40.1180">
    <property type="entry name" value="Golgi alpha-mannosidase II"/>
    <property type="match status" value="1"/>
</dbReference>
<keyword evidence="5" id="KW-0378">Hydrolase</keyword>
<keyword evidence="6" id="KW-0326">Glycosidase</keyword>
<protein>
    <recommendedName>
        <fullName evidence="3">alpha-L-fucosidase</fullName>
        <ecNumber evidence="3">3.2.1.51</ecNumber>
    </recommendedName>
</protein>
<dbReference type="EMBL" id="JBHTBS010000003">
    <property type="protein sequence ID" value="MFC7336848.1"/>
    <property type="molecule type" value="Genomic_DNA"/>
</dbReference>
<dbReference type="Pfam" id="PF16757">
    <property type="entry name" value="Fucosidase_C"/>
    <property type="match status" value="1"/>
</dbReference>
<keyword evidence="11" id="KW-1185">Reference proteome</keyword>
<reference evidence="11" key="1">
    <citation type="journal article" date="2019" name="Int. J. Syst. Evol. Microbiol.">
        <title>The Global Catalogue of Microorganisms (GCM) 10K type strain sequencing project: providing services to taxonomists for standard genome sequencing and annotation.</title>
        <authorList>
            <consortium name="The Broad Institute Genomics Platform"/>
            <consortium name="The Broad Institute Genome Sequencing Center for Infectious Disease"/>
            <person name="Wu L."/>
            <person name="Ma J."/>
        </authorList>
    </citation>
    <scope>NUCLEOTIDE SEQUENCE [LARGE SCALE GENOMIC DNA]</scope>
    <source>
        <strain evidence="11">CGMCC 4.1467</strain>
    </source>
</reference>
<evidence type="ECO:0000256" key="5">
    <source>
        <dbReference type="ARBA" id="ARBA00022801"/>
    </source>
</evidence>
<comment type="similarity">
    <text evidence="2">Belongs to the glycosyl hydrolase 29 family.</text>
</comment>
<dbReference type="PIRSF" id="PIRSF001092">
    <property type="entry name" value="Alpha-L-fucosidase"/>
    <property type="match status" value="1"/>
</dbReference>
<feature type="region of interest" description="Disordered" evidence="7">
    <location>
        <begin position="431"/>
        <end position="450"/>
    </location>
</feature>
<dbReference type="PANTHER" id="PTHR10030">
    <property type="entry name" value="ALPHA-L-FUCOSIDASE"/>
    <property type="match status" value="1"/>
</dbReference>
<dbReference type="Pfam" id="PF01120">
    <property type="entry name" value="Alpha_L_fucos"/>
    <property type="match status" value="1"/>
</dbReference>
<evidence type="ECO:0000256" key="1">
    <source>
        <dbReference type="ARBA" id="ARBA00004071"/>
    </source>
</evidence>
<evidence type="ECO:0000259" key="9">
    <source>
        <dbReference type="Pfam" id="PF16757"/>
    </source>
</evidence>
<dbReference type="InterPro" id="IPR013780">
    <property type="entry name" value="Glyco_hydro_b"/>
</dbReference>
<dbReference type="SUPFAM" id="SSF51445">
    <property type="entry name" value="(Trans)glycosidases"/>
    <property type="match status" value="1"/>
</dbReference>
<evidence type="ECO:0000313" key="11">
    <source>
        <dbReference type="Proteomes" id="UP001596472"/>
    </source>
</evidence>
<dbReference type="SMART" id="SM00812">
    <property type="entry name" value="Alpha_L_fucos"/>
    <property type="match status" value="1"/>
</dbReference>
<keyword evidence="4" id="KW-0732">Signal</keyword>
<dbReference type="Proteomes" id="UP001596472">
    <property type="component" value="Unassembled WGS sequence"/>
</dbReference>
<gene>
    <name evidence="10" type="ORF">ACFQY0_06645</name>
</gene>
<organism evidence="10 11">
    <name type="scientific">Haloferula chungangensis</name>
    <dbReference type="NCBI Taxonomy" id="1048331"/>
    <lineage>
        <taxon>Bacteria</taxon>
        <taxon>Pseudomonadati</taxon>
        <taxon>Verrucomicrobiota</taxon>
        <taxon>Verrucomicrobiia</taxon>
        <taxon>Verrucomicrobiales</taxon>
        <taxon>Verrucomicrobiaceae</taxon>
        <taxon>Haloferula</taxon>
    </lineage>
</organism>
<comment type="function">
    <text evidence="1">Alpha-L-fucosidase is responsible for hydrolyzing the alpha-1,6-linked fucose joined to the reducing-end N-acetylglucosamine of the carbohydrate moieties of glycoproteins.</text>
</comment>
<sequence>MIHTLRNLLLALPLPLMGEAKFPEPVPSDVHDKMVADKLKEVDEVIARGPFKPETESLKKIGIPEWYADAKFGIFIHWGVYSVPAFGSEWYPRKMYDPSTAEFKHHEETFGPVSKFGYKDFIPQFKAEKFDATAWARLFKESGARYVMPVAEHHDGYSMYDNPFTRWDTTEIGPMRDVIGELSKAIKAEDLKFCVSSHRAFNWAYFFRIEGADNTDPQWDDLYSPAQPYLFPNPEENVFSGHGEHRHTWVSDQAFRDDWLARTADLIDRYEPDVIWFDFGIGRDKNGTTASNDHYALNQKFAAYCYNKAAERGQEVTINYKWNAYQDGEAMLDIERGKLAGIRPELWQTDTSVSYSSWGYVTNHQYKPVNVIVDDLIDIVSKNGVLLLNIGPKPDGSIPEEEQRILREIGAWLKVNGEGIYSSRPWKSFGEGPTGNAEGAHQEHKQKGYTPEDIRFTTRDGALYAFLMEWPRTSVVIKSLKLGNEFESRKVAAVSILGGAELGFEQTTEGLKVELPTEAPTAHASALKISFAD</sequence>
<accession>A0ABW2L567</accession>
<evidence type="ECO:0000256" key="4">
    <source>
        <dbReference type="ARBA" id="ARBA00022729"/>
    </source>
</evidence>
<evidence type="ECO:0000256" key="6">
    <source>
        <dbReference type="ARBA" id="ARBA00023295"/>
    </source>
</evidence>
<dbReference type="Gene3D" id="3.20.20.80">
    <property type="entry name" value="Glycosidases"/>
    <property type="match status" value="1"/>
</dbReference>
<comment type="caution">
    <text evidence="10">The sequence shown here is derived from an EMBL/GenBank/DDBJ whole genome shotgun (WGS) entry which is preliminary data.</text>
</comment>
<dbReference type="PANTHER" id="PTHR10030:SF37">
    <property type="entry name" value="ALPHA-L-FUCOSIDASE-RELATED"/>
    <property type="match status" value="1"/>
</dbReference>
<proteinExistence type="inferred from homology"/>
<dbReference type="InterPro" id="IPR017853">
    <property type="entry name" value="GH"/>
</dbReference>
<feature type="compositionally biased region" description="Basic and acidic residues" evidence="7">
    <location>
        <begin position="440"/>
        <end position="450"/>
    </location>
</feature>
<evidence type="ECO:0000256" key="7">
    <source>
        <dbReference type="SAM" id="MobiDB-lite"/>
    </source>
</evidence>
<feature type="domain" description="Alpha-L-fucosidase C-terminal" evidence="9">
    <location>
        <begin position="446"/>
        <end position="529"/>
    </location>
</feature>
<dbReference type="InterPro" id="IPR016286">
    <property type="entry name" value="FUC_metazoa-typ"/>
</dbReference>
<feature type="domain" description="Glycoside hydrolase family 29 N-terminal" evidence="8">
    <location>
        <begin position="44"/>
        <end position="418"/>
    </location>
</feature>
<dbReference type="InterPro" id="IPR000933">
    <property type="entry name" value="Glyco_hydro_29"/>
</dbReference>
<evidence type="ECO:0000313" key="10">
    <source>
        <dbReference type="EMBL" id="MFC7336848.1"/>
    </source>
</evidence>
<evidence type="ECO:0000256" key="2">
    <source>
        <dbReference type="ARBA" id="ARBA00007951"/>
    </source>
</evidence>
<dbReference type="InterPro" id="IPR031919">
    <property type="entry name" value="Fucosidase_C"/>
</dbReference>
<dbReference type="InterPro" id="IPR057739">
    <property type="entry name" value="Glyco_hydro_29_N"/>
</dbReference>
<dbReference type="RefSeq" id="WP_379710605.1">
    <property type="nucleotide sequence ID" value="NZ_JBHTBS010000003.1"/>
</dbReference>
<name>A0ABW2L567_9BACT</name>
<evidence type="ECO:0000256" key="3">
    <source>
        <dbReference type="ARBA" id="ARBA00012662"/>
    </source>
</evidence>
<evidence type="ECO:0000259" key="8">
    <source>
        <dbReference type="Pfam" id="PF01120"/>
    </source>
</evidence>